<evidence type="ECO:0000256" key="2">
    <source>
        <dbReference type="SAM" id="MobiDB-lite"/>
    </source>
</evidence>
<dbReference type="EMBL" id="CAICTM010000081">
    <property type="protein sequence ID" value="CAB9500389.1"/>
    <property type="molecule type" value="Genomic_DNA"/>
</dbReference>
<organism evidence="3 4">
    <name type="scientific">Seminavis robusta</name>
    <dbReference type="NCBI Taxonomy" id="568900"/>
    <lineage>
        <taxon>Eukaryota</taxon>
        <taxon>Sar</taxon>
        <taxon>Stramenopiles</taxon>
        <taxon>Ochrophyta</taxon>
        <taxon>Bacillariophyta</taxon>
        <taxon>Bacillariophyceae</taxon>
        <taxon>Bacillariophycidae</taxon>
        <taxon>Naviculales</taxon>
        <taxon>Naviculaceae</taxon>
        <taxon>Seminavis</taxon>
    </lineage>
</organism>
<comment type="caution">
    <text evidence="3">The sequence shown here is derived from an EMBL/GenBank/DDBJ whole genome shotgun (WGS) entry which is preliminary data.</text>
</comment>
<keyword evidence="4" id="KW-1185">Reference proteome</keyword>
<reference evidence="3" key="1">
    <citation type="submission" date="2020-06" db="EMBL/GenBank/DDBJ databases">
        <authorList>
            <consortium name="Plant Systems Biology data submission"/>
        </authorList>
    </citation>
    <scope>NUCLEOTIDE SEQUENCE</scope>
    <source>
        <strain evidence="3">D6</strain>
    </source>
</reference>
<evidence type="ECO:0000313" key="4">
    <source>
        <dbReference type="Proteomes" id="UP001153069"/>
    </source>
</evidence>
<proteinExistence type="predicted"/>
<feature type="region of interest" description="Disordered" evidence="2">
    <location>
        <begin position="1"/>
        <end position="23"/>
    </location>
</feature>
<name>A0A9N8DIM5_9STRA</name>
<dbReference type="Proteomes" id="UP001153069">
    <property type="component" value="Unassembled WGS sequence"/>
</dbReference>
<sequence length="87" mass="9466">MVPSISSSAAAPEHPTSSEKHTSFENSVAYQLLVEKTKNAQLESAFDKLKSQYAELQVELEKLKLENGNLVTLTNAVAMAEELLAMA</sequence>
<accession>A0A9N8DIM5</accession>
<evidence type="ECO:0000256" key="1">
    <source>
        <dbReference type="SAM" id="Coils"/>
    </source>
</evidence>
<gene>
    <name evidence="3" type="ORF">SEMRO_82_G044130.1</name>
</gene>
<dbReference type="AlphaFoldDB" id="A0A9N8DIM5"/>
<evidence type="ECO:0000313" key="3">
    <source>
        <dbReference type="EMBL" id="CAB9500389.1"/>
    </source>
</evidence>
<protein>
    <submittedName>
        <fullName evidence="3">Uncharacterized protein</fullName>
    </submittedName>
</protein>
<feature type="coiled-coil region" evidence="1">
    <location>
        <begin position="39"/>
        <end position="73"/>
    </location>
</feature>
<keyword evidence="1" id="KW-0175">Coiled coil</keyword>